<evidence type="ECO:0000256" key="1">
    <source>
        <dbReference type="ARBA" id="ARBA00006817"/>
    </source>
</evidence>
<dbReference type="CDD" id="cd07814">
    <property type="entry name" value="SRPBCC_CalC_Aha1-like"/>
    <property type="match status" value="1"/>
</dbReference>
<evidence type="ECO:0000259" key="2">
    <source>
        <dbReference type="Pfam" id="PF08327"/>
    </source>
</evidence>
<evidence type="ECO:0000313" key="3">
    <source>
        <dbReference type="EMBL" id="MFC3763188.1"/>
    </source>
</evidence>
<comment type="similarity">
    <text evidence="1">Belongs to the AHA1 family.</text>
</comment>
<dbReference type="RefSeq" id="WP_205119734.1">
    <property type="nucleotide sequence ID" value="NZ_JAFBCM010000001.1"/>
</dbReference>
<organism evidence="3 4">
    <name type="scientific">Tenggerimyces flavus</name>
    <dbReference type="NCBI Taxonomy" id="1708749"/>
    <lineage>
        <taxon>Bacteria</taxon>
        <taxon>Bacillati</taxon>
        <taxon>Actinomycetota</taxon>
        <taxon>Actinomycetes</taxon>
        <taxon>Propionibacteriales</taxon>
        <taxon>Nocardioidaceae</taxon>
        <taxon>Tenggerimyces</taxon>
    </lineage>
</organism>
<feature type="domain" description="Activator of Hsp90 ATPase homologue 1/2-like C-terminal" evidence="2">
    <location>
        <begin position="157"/>
        <end position="248"/>
    </location>
</feature>
<dbReference type="Pfam" id="PF08327">
    <property type="entry name" value="AHSA1"/>
    <property type="match status" value="2"/>
</dbReference>
<reference evidence="4" key="1">
    <citation type="journal article" date="2019" name="Int. J. Syst. Evol. Microbiol.">
        <title>The Global Catalogue of Microorganisms (GCM) 10K type strain sequencing project: providing services to taxonomists for standard genome sequencing and annotation.</title>
        <authorList>
            <consortium name="The Broad Institute Genomics Platform"/>
            <consortium name="The Broad Institute Genome Sequencing Center for Infectious Disease"/>
            <person name="Wu L."/>
            <person name="Ma J."/>
        </authorList>
    </citation>
    <scope>NUCLEOTIDE SEQUENCE [LARGE SCALE GENOMIC DNA]</scope>
    <source>
        <strain evidence="4">CGMCC 4.7241</strain>
    </source>
</reference>
<comment type="caution">
    <text evidence="3">The sequence shown here is derived from an EMBL/GenBank/DDBJ whole genome shotgun (WGS) entry which is preliminary data.</text>
</comment>
<dbReference type="InterPro" id="IPR013538">
    <property type="entry name" value="ASHA1/2-like_C"/>
</dbReference>
<dbReference type="EMBL" id="JBHRZH010000017">
    <property type="protein sequence ID" value="MFC3763188.1"/>
    <property type="molecule type" value="Genomic_DNA"/>
</dbReference>
<name>A0ABV7YEF0_9ACTN</name>
<feature type="domain" description="Activator of Hsp90 ATPase homologue 1/2-like C-terminal" evidence="2">
    <location>
        <begin position="12"/>
        <end position="133"/>
    </location>
</feature>
<keyword evidence="4" id="KW-1185">Reference proteome</keyword>
<dbReference type="Gene3D" id="3.30.530.20">
    <property type="match status" value="2"/>
</dbReference>
<dbReference type="SUPFAM" id="SSF55961">
    <property type="entry name" value="Bet v1-like"/>
    <property type="match status" value="2"/>
</dbReference>
<gene>
    <name evidence="3" type="ORF">ACFOUW_20265</name>
</gene>
<protein>
    <submittedName>
        <fullName evidence="3">SRPBCC family protein</fullName>
    </submittedName>
</protein>
<dbReference type="Proteomes" id="UP001595699">
    <property type="component" value="Unassembled WGS sequence"/>
</dbReference>
<evidence type="ECO:0000313" key="4">
    <source>
        <dbReference type="Proteomes" id="UP001595699"/>
    </source>
</evidence>
<dbReference type="InterPro" id="IPR023393">
    <property type="entry name" value="START-like_dom_sf"/>
</dbReference>
<accession>A0ABV7YEF0</accession>
<sequence length="278" mass="31025">MTEPMTIRARLDAPIKVVRDALTTKQALETWLAEHAEVELPHRLEFWGRYTPEGDAPHQTLVHADDTSIRFTWLLDGTETTTEITLAEQASDKTIVTLTQTHVDTQEAMAETSVIGVLYTYWVLALANLADYVAGRTITARIDFTTPVLRQEITIHAPVAEVYDSLIDDKKASEWFGFPIGIEPEVGGRFAMGGFDNPQPAKIVDLEPNRRMSVDWGPNGISTWELDGSEGETRLTFVQSGFGTPRTPYGAWGGTLAGIAELRRYHELENWQPIWLAA</sequence>
<proteinExistence type="inferred from homology"/>